<dbReference type="AlphaFoldDB" id="A0A931LW43"/>
<dbReference type="GO" id="GO:0016787">
    <property type="term" value="F:hydrolase activity"/>
    <property type="evidence" value="ECO:0007669"/>
    <property type="project" value="UniProtKB-KW"/>
</dbReference>
<protein>
    <submittedName>
        <fullName evidence="5">Allophanate hydrolase subunit 1</fullName>
    </submittedName>
</protein>
<dbReference type="GO" id="GO:0005524">
    <property type="term" value="F:ATP binding"/>
    <property type="evidence" value="ECO:0007669"/>
    <property type="project" value="UniProtKB-KW"/>
</dbReference>
<evidence type="ECO:0000256" key="1">
    <source>
        <dbReference type="ARBA" id="ARBA00022741"/>
    </source>
</evidence>
<evidence type="ECO:0000313" key="5">
    <source>
        <dbReference type="EMBL" id="MBI1757314.1"/>
    </source>
</evidence>
<sequence>MRVEPLGDQCFLLRDLDSPAFVLADELNRMSVPWFVEAAPAFETVGLYVRGEVDWAWVHEVAQGCPSEGSPGRLHEIPVCYELGRDLSEIAALTSLDEDEVVTLHTSVAYSCRAIGFSPGFPYLGDLPPPLQGVPRLAEPRLRTEPGSVALTGLCTGIYPQETPGGWRILGETPLVIADPDRGFFPICAGDRVQFRRIGMEEFEMRLGEHL</sequence>
<dbReference type="InterPro" id="IPR010016">
    <property type="entry name" value="PxpB"/>
</dbReference>
<keyword evidence="3" id="KW-0067">ATP-binding</keyword>
<evidence type="ECO:0000313" key="6">
    <source>
        <dbReference type="Proteomes" id="UP000727962"/>
    </source>
</evidence>
<dbReference type="SMART" id="SM00796">
    <property type="entry name" value="AHS1"/>
    <property type="match status" value="1"/>
</dbReference>
<feature type="domain" description="Carboxyltransferase" evidence="4">
    <location>
        <begin position="1"/>
        <end position="187"/>
    </location>
</feature>
<name>A0A931LW43_FIMGI</name>
<evidence type="ECO:0000256" key="2">
    <source>
        <dbReference type="ARBA" id="ARBA00022801"/>
    </source>
</evidence>
<evidence type="ECO:0000256" key="3">
    <source>
        <dbReference type="ARBA" id="ARBA00022840"/>
    </source>
</evidence>
<keyword evidence="1" id="KW-0547">Nucleotide-binding</keyword>
<reference evidence="5" key="1">
    <citation type="submission" date="2020-07" db="EMBL/GenBank/DDBJ databases">
        <title>Huge and variable diversity of episymbiotic CPR bacteria and DPANN archaea in groundwater ecosystems.</title>
        <authorList>
            <person name="He C.Y."/>
            <person name="Keren R."/>
            <person name="Whittaker M."/>
            <person name="Farag I.F."/>
            <person name="Doudna J."/>
            <person name="Cate J.H.D."/>
            <person name="Banfield J.F."/>
        </authorList>
    </citation>
    <scope>NUCLEOTIDE SEQUENCE</scope>
    <source>
        <strain evidence="5">NC_groundwater_17_Pr7_B-0.1um_64_12</strain>
    </source>
</reference>
<dbReference type="InterPro" id="IPR029000">
    <property type="entry name" value="Cyclophilin-like_dom_sf"/>
</dbReference>
<dbReference type="Pfam" id="PF02682">
    <property type="entry name" value="CT_C_D"/>
    <property type="match status" value="1"/>
</dbReference>
<dbReference type="Proteomes" id="UP000727962">
    <property type="component" value="Unassembled WGS sequence"/>
</dbReference>
<dbReference type="PANTHER" id="PTHR34698:SF2">
    <property type="entry name" value="5-OXOPROLINASE SUBUNIT B"/>
    <property type="match status" value="1"/>
</dbReference>
<accession>A0A931LW43</accession>
<dbReference type="EMBL" id="JACOSL010000059">
    <property type="protein sequence ID" value="MBI1757314.1"/>
    <property type="molecule type" value="Genomic_DNA"/>
</dbReference>
<evidence type="ECO:0000259" key="4">
    <source>
        <dbReference type="SMART" id="SM00796"/>
    </source>
</evidence>
<keyword evidence="2 5" id="KW-0378">Hydrolase</keyword>
<comment type="caution">
    <text evidence="5">The sequence shown here is derived from an EMBL/GenBank/DDBJ whole genome shotgun (WGS) entry which is preliminary data.</text>
</comment>
<gene>
    <name evidence="5" type="ORF">HYR64_09440</name>
</gene>
<dbReference type="InterPro" id="IPR003833">
    <property type="entry name" value="CT_C_D"/>
</dbReference>
<proteinExistence type="predicted"/>
<dbReference type="Gene3D" id="2.40.100.10">
    <property type="entry name" value="Cyclophilin-like"/>
    <property type="match status" value="1"/>
</dbReference>
<dbReference type="PANTHER" id="PTHR34698">
    <property type="entry name" value="5-OXOPROLINASE SUBUNIT B"/>
    <property type="match status" value="1"/>
</dbReference>
<dbReference type="SUPFAM" id="SSF50891">
    <property type="entry name" value="Cyclophilin-like"/>
    <property type="match status" value="1"/>
</dbReference>
<organism evidence="5 6">
    <name type="scientific">Fimbriimonas ginsengisoli</name>
    <dbReference type="NCBI Taxonomy" id="1005039"/>
    <lineage>
        <taxon>Bacteria</taxon>
        <taxon>Bacillati</taxon>
        <taxon>Armatimonadota</taxon>
        <taxon>Fimbriimonadia</taxon>
        <taxon>Fimbriimonadales</taxon>
        <taxon>Fimbriimonadaceae</taxon>
        <taxon>Fimbriimonas</taxon>
    </lineage>
</organism>